<sequence>MEMSGTCCSAAGLPGSVRHPGTEDHVTRSTTETRFSLSLTSGLNTMRPSIATGSTPCMQLLNFVLRKITGCALHDLDADRLTFFTAGQLKRLNPRIEVEIKQLEVFSLYDQSNIYPSSTDGKDTCATSSDADE</sequence>
<name>A0A4E0RD48_FASHE</name>
<comment type="caution">
    <text evidence="1">The sequence shown here is derived from an EMBL/GenBank/DDBJ whole genome shotgun (WGS) entry which is preliminary data.</text>
</comment>
<dbReference type="AlphaFoldDB" id="A0A4E0RD48"/>
<accession>A0A4E0RD48</accession>
<proteinExistence type="predicted"/>
<keyword evidence="2" id="KW-1185">Reference proteome</keyword>
<dbReference type="Proteomes" id="UP000230066">
    <property type="component" value="Unassembled WGS sequence"/>
</dbReference>
<gene>
    <name evidence="1" type="ORF">D915_009551</name>
</gene>
<evidence type="ECO:0000313" key="1">
    <source>
        <dbReference type="EMBL" id="THD19768.1"/>
    </source>
</evidence>
<evidence type="ECO:0000313" key="2">
    <source>
        <dbReference type="Proteomes" id="UP000230066"/>
    </source>
</evidence>
<organism evidence="1 2">
    <name type="scientific">Fasciola hepatica</name>
    <name type="common">Liver fluke</name>
    <dbReference type="NCBI Taxonomy" id="6192"/>
    <lineage>
        <taxon>Eukaryota</taxon>
        <taxon>Metazoa</taxon>
        <taxon>Spiralia</taxon>
        <taxon>Lophotrochozoa</taxon>
        <taxon>Platyhelminthes</taxon>
        <taxon>Trematoda</taxon>
        <taxon>Digenea</taxon>
        <taxon>Plagiorchiida</taxon>
        <taxon>Echinostomata</taxon>
        <taxon>Echinostomatoidea</taxon>
        <taxon>Fasciolidae</taxon>
        <taxon>Fasciola</taxon>
    </lineage>
</organism>
<reference evidence="1" key="1">
    <citation type="submission" date="2019-03" db="EMBL/GenBank/DDBJ databases">
        <title>Improved annotation for the trematode Fasciola hepatica.</title>
        <authorList>
            <person name="Choi Y.-J."/>
            <person name="Martin J."/>
            <person name="Mitreva M."/>
        </authorList>
    </citation>
    <scope>NUCLEOTIDE SEQUENCE [LARGE SCALE GENOMIC DNA]</scope>
</reference>
<dbReference type="EMBL" id="JXXN02005641">
    <property type="protein sequence ID" value="THD19768.1"/>
    <property type="molecule type" value="Genomic_DNA"/>
</dbReference>
<protein>
    <submittedName>
        <fullName evidence="1">Uncharacterized protein</fullName>
    </submittedName>
</protein>